<dbReference type="InterPro" id="IPR036225">
    <property type="entry name" value="SRP/SRP_N"/>
</dbReference>
<dbReference type="FunFam" id="1.20.120.140:FF:000009">
    <property type="entry name" value="Signal sequence receptor alpha subunit"/>
    <property type="match status" value="1"/>
</dbReference>
<evidence type="ECO:0000313" key="13">
    <source>
        <dbReference type="EMBL" id="KAF4980359.1"/>
    </source>
</evidence>
<dbReference type="OrthoDB" id="1727884at2759"/>
<evidence type="ECO:0000256" key="11">
    <source>
        <dbReference type="SAM" id="MobiDB-lite"/>
    </source>
</evidence>
<gene>
    <name evidence="13" type="ORF">FZEAL_3620</name>
</gene>
<dbReference type="GO" id="GO:0006614">
    <property type="term" value="P:SRP-dependent cotranslational protein targeting to membrane"/>
    <property type="evidence" value="ECO:0007669"/>
    <property type="project" value="InterPro"/>
</dbReference>
<keyword evidence="6" id="KW-0342">GTP-binding</keyword>
<evidence type="ECO:0000256" key="2">
    <source>
        <dbReference type="ARBA" id="ARBA00008531"/>
    </source>
</evidence>
<dbReference type="EMBL" id="JABEYC010000239">
    <property type="protein sequence ID" value="KAF4980359.1"/>
    <property type="molecule type" value="Genomic_DNA"/>
</dbReference>
<keyword evidence="7" id="KW-0472">Membrane</keyword>
<dbReference type="InterPro" id="IPR000897">
    <property type="entry name" value="SRP54_GTPase_dom"/>
</dbReference>
<dbReference type="Gene3D" id="3.40.50.300">
    <property type="entry name" value="P-loop containing nucleotide triphosphate hydrolases"/>
    <property type="match status" value="1"/>
</dbReference>
<dbReference type="GO" id="GO:0005785">
    <property type="term" value="C:signal recognition particle receptor complex"/>
    <property type="evidence" value="ECO:0007669"/>
    <property type="project" value="InterPro"/>
</dbReference>
<dbReference type="Pfam" id="PF02881">
    <property type="entry name" value="SRP54_N"/>
    <property type="match status" value="1"/>
</dbReference>
<feature type="compositionally biased region" description="Polar residues" evidence="11">
    <location>
        <begin position="187"/>
        <end position="205"/>
    </location>
</feature>
<keyword evidence="14" id="KW-1185">Reference proteome</keyword>
<dbReference type="FunFam" id="3.40.50.300:FF:000566">
    <property type="entry name" value="Signal recognition particle receptor subunit alpha"/>
    <property type="match status" value="1"/>
</dbReference>
<dbReference type="GO" id="GO:0005047">
    <property type="term" value="F:signal recognition particle binding"/>
    <property type="evidence" value="ECO:0007669"/>
    <property type="project" value="InterPro"/>
</dbReference>
<dbReference type="InterPro" id="IPR011012">
    <property type="entry name" value="Longin-like_dom_sf"/>
</dbReference>
<feature type="compositionally biased region" description="Basic residues" evidence="11">
    <location>
        <begin position="241"/>
        <end position="250"/>
    </location>
</feature>
<dbReference type="AlphaFoldDB" id="A0A8H4UP84"/>
<dbReference type="PANTHER" id="PTHR43134">
    <property type="entry name" value="SIGNAL RECOGNITION PARTICLE RECEPTOR SUBUNIT ALPHA"/>
    <property type="match status" value="1"/>
</dbReference>
<dbReference type="Pfam" id="PF04086">
    <property type="entry name" value="SRP-alpha_N"/>
    <property type="match status" value="1"/>
</dbReference>
<dbReference type="CDD" id="cd14826">
    <property type="entry name" value="SR_alpha_SRX"/>
    <property type="match status" value="1"/>
</dbReference>
<evidence type="ECO:0000256" key="6">
    <source>
        <dbReference type="ARBA" id="ARBA00023134"/>
    </source>
</evidence>
<evidence type="ECO:0000256" key="9">
    <source>
        <dbReference type="ARBA" id="ARBA00071429"/>
    </source>
</evidence>
<evidence type="ECO:0000256" key="10">
    <source>
        <dbReference type="ARBA" id="ARBA00081194"/>
    </source>
</evidence>
<dbReference type="CDD" id="cd17876">
    <property type="entry name" value="SRalpha_C"/>
    <property type="match status" value="1"/>
</dbReference>
<evidence type="ECO:0000256" key="7">
    <source>
        <dbReference type="ARBA" id="ARBA00023136"/>
    </source>
</evidence>
<dbReference type="SUPFAM" id="SSF47364">
    <property type="entry name" value="Domain of the SRP/SRP receptor G-proteins"/>
    <property type="match status" value="1"/>
</dbReference>
<dbReference type="SMART" id="SM00962">
    <property type="entry name" value="SRP54"/>
    <property type="match status" value="1"/>
</dbReference>
<evidence type="ECO:0000259" key="12">
    <source>
        <dbReference type="PROSITE" id="PS00300"/>
    </source>
</evidence>
<evidence type="ECO:0000256" key="3">
    <source>
        <dbReference type="ARBA" id="ARBA00011870"/>
    </source>
</evidence>
<name>A0A8H4UP84_9HYPO</name>
<keyword evidence="5" id="KW-0256">Endoplasmic reticulum</keyword>
<comment type="caution">
    <text evidence="13">The sequence shown here is derived from an EMBL/GenBank/DDBJ whole genome shotgun (WGS) entry which is preliminary data.</text>
</comment>
<feature type="domain" description="SRP54-type proteins GTP-binding" evidence="12">
    <location>
        <begin position="631"/>
        <end position="644"/>
    </location>
</feature>
<reference evidence="13" key="1">
    <citation type="journal article" date="2020" name="BMC Genomics">
        <title>Correction to: Identification and distribution of gene clusters required for synthesis of sphingolipid metabolism inhibitors in diverse species of the filamentous fungus Fusarium.</title>
        <authorList>
            <person name="Kim H.S."/>
            <person name="Lohmar J.M."/>
            <person name="Busman M."/>
            <person name="Brown D.W."/>
            <person name="Naumann T.A."/>
            <person name="Divon H.H."/>
            <person name="Lysoe E."/>
            <person name="Uhlig S."/>
            <person name="Proctor R.H."/>
        </authorList>
    </citation>
    <scope>NUCLEOTIDE SEQUENCE</scope>
    <source>
        <strain evidence="13">NRRL 22465</strain>
    </source>
</reference>
<dbReference type="SMART" id="SM00382">
    <property type="entry name" value="AAA"/>
    <property type="match status" value="1"/>
</dbReference>
<dbReference type="InterPro" id="IPR003593">
    <property type="entry name" value="AAA+_ATPase"/>
</dbReference>
<dbReference type="FunFam" id="3.30.450.60:FF:000023">
    <property type="entry name" value="Signal sequence receptor alpha subunit"/>
    <property type="match status" value="1"/>
</dbReference>
<dbReference type="InterPro" id="IPR027417">
    <property type="entry name" value="P-loop_NTPase"/>
</dbReference>
<dbReference type="Gene3D" id="1.20.120.140">
    <property type="entry name" value="Signal recognition particle SRP54, nucleotide-binding domain"/>
    <property type="match status" value="1"/>
</dbReference>
<accession>A0A8H4UP84</accession>
<feature type="region of interest" description="Disordered" evidence="11">
    <location>
        <begin position="219"/>
        <end position="258"/>
    </location>
</feature>
<evidence type="ECO:0000256" key="4">
    <source>
        <dbReference type="ARBA" id="ARBA00022741"/>
    </source>
</evidence>
<dbReference type="PANTHER" id="PTHR43134:SF1">
    <property type="entry name" value="SIGNAL RECOGNITION PARTICLE RECEPTOR SUBUNIT ALPHA"/>
    <property type="match status" value="1"/>
</dbReference>
<protein>
    <recommendedName>
        <fullName evidence="9">Signal recognition particle receptor subunit alpha homolog</fullName>
    </recommendedName>
    <alternativeName>
        <fullName evidence="10">Docking protein alpha</fullName>
    </alternativeName>
</protein>
<dbReference type="Proteomes" id="UP000635477">
    <property type="component" value="Unassembled WGS sequence"/>
</dbReference>
<proteinExistence type="inferred from homology"/>
<evidence type="ECO:0000256" key="8">
    <source>
        <dbReference type="ARBA" id="ARBA00023170"/>
    </source>
</evidence>
<dbReference type="Pfam" id="PF00448">
    <property type="entry name" value="SRP54"/>
    <property type="match status" value="1"/>
</dbReference>
<keyword evidence="4" id="KW-0547">Nucleotide-binding</keyword>
<comment type="subunit">
    <text evidence="3">Heterodimer of an alpha and a beta chain.</text>
</comment>
<dbReference type="GO" id="GO:0005525">
    <property type="term" value="F:GTP binding"/>
    <property type="evidence" value="ECO:0007669"/>
    <property type="project" value="UniProtKB-KW"/>
</dbReference>
<comment type="subcellular location">
    <subcellularLocation>
        <location evidence="1">Endoplasmic reticulum membrane</location>
        <topology evidence="1">Peripheral membrane protein</topology>
        <orientation evidence="1">Cytoplasmic side</orientation>
    </subcellularLocation>
</comment>
<dbReference type="Gene3D" id="3.30.450.60">
    <property type="match status" value="1"/>
</dbReference>
<dbReference type="PROSITE" id="PS00300">
    <property type="entry name" value="SRP54"/>
    <property type="match status" value="1"/>
</dbReference>
<dbReference type="GO" id="GO:0003924">
    <property type="term" value="F:GTPase activity"/>
    <property type="evidence" value="ECO:0007669"/>
    <property type="project" value="InterPro"/>
</dbReference>
<evidence type="ECO:0000313" key="14">
    <source>
        <dbReference type="Proteomes" id="UP000635477"/>
    </source>
</evidence>
<reference evidence="13" key="2">
    <citation type="submission" date="2020-05" db="EMBL/GenBank/DDBJ databases">
        <authorList>
            <person name="Kim H.-S."/>
            <person name="Proctor R.H."/>
            <person name="Brown D.W."/>
        </authorList>
    </citation>
    <scope>NUCLEOTIDE SEQUENCE</scope>
    <source>
        <strain evidence="13">NRRL 22465</strain>
    </source>
</reference>
<dbReference type="SMART" id="SM00963">
    <property type="entry name" value="SRP54_N"/>
    <property type="match status" value="1"/>
</dbReference>
<sequence length="660" mass="71122">MLDSFEILTTSGVVVWSRTYSPINPTIINNFIADTFIEEKGGALALSDSRSAANNPAYKSDQHTLKWTLVKELGVIFVAVYRSLLHLSWVDKLVDNIKTIFVKLYGEQLTKPHTTLVECHAFDEYFDQQLQELDKTTTTRGATTGTAGAIPLEEEIIAGNLGHEPPVAPGLTFRGRALNGGNEAASPDSTPALTPNGSRPSTPSSHLLVAKAGPVAKMSRRARKVKNLPSAPVSSGDEATRKKKTTKKGRKWDADGFADEDDDVQLDYSAKMGATSDSEVEATGRSSAIDKIDSNTWGSTSKGKFVLKDLGDEVHEILASEAEKAAGAKAQPKSGLLGTGVNAISGLFRNVIGGKTLTKEDLDKAMKGMEEHLLKKNVAREGAVRLCEGVEKELLGVRTGNFESINTRIQSAMEASLTKMLTPTSSLDLLREIDAITAPPVTSLRKARPYVMSIVGVNGVGKSTNLSKICFFLLQNKYKVLIAAGDTFRSGAVEQLAVHVRNLKELTAREGGRVELYQKGYGKDAATVAKDAVTHAAQEGFDVVLIDTAGRRHNDQRLMSSLEKFAKFAQPDKILMVGEALVGTDSVAQARNFNAAFGAVRTLDGFIISKCDTVGDMVGTLVSLVHATNVPVLFVGVGQHYSDLRNFSVKWAVEKLLSNN</sequence>
<evidence type="ECO:0000256" key="5">
    <source>
        <dbReference type="ARBA" id="ARBA00022824"/>
    </source>
</evidence>
<dbReference type="InterPro" id="IPR042101">
    <property type="entry name" value="SRP54_N_sf"/>
</dbReference>
<dbReference type="SUPFAM" id="SSF52540">
    <property type="entry name" value="P-loop containing nucleoside triphosphate hydrolases"/>
    <property type="match status" value="1"/>
</dbReference>
<evidence type="ECO:0000256" key="1">
    <source>
        <dbReference type="ARBA" id="ARBA00004397"/>
    </source>
</evidence>
<dbReference type="InterPro" id="IPR013822">
    <property type="entry name" value="Signal_recog_particl_SRP54_hlx"/>
</dbReference>
<dbReference type="SUPFAM" id="SSF64356">
    <property type="entry name" value="SNARE-like"/>
    <property type="match status" value="1"/>
</dbReference>
<dbReference type="GO" id="GO:0006886">
    <property type="term" value="P:intracellular protein transport"/>
    <property type="evidence" value="ECO:0007669"/>
    <property type="project" value="InterPro"/>
</dbReference>
<organism evidence="13 14">
    <name type="scientific">Fusarium zealandicum</name>
    <dbReference type="NCBI Taxonomy" id="1053134"/>
    <lineage>
        <taxon>Eukaryota</taxon>
        <taxon>Fungi</taxon>
        <taxon>Dikarya</taxon>
        <taxon>Ascomycota</taxon>
        <taxon>Pezizomycotina</taxon>
        <taxon>Sordariomycetes</taxon>
        <taxon>Hypocreomycetidae</taxon>
        <taxon>Hypocreales</taxon>
        <taxon>Nectriaceae</taxon>
        <taxon>Fusarium</taxon>
        <taxon>Fusarium staphyleae species complex</taxon>
    </lineage>
</organism>
<dbReference type="InterPro" id="IPR007222">
    <property type="entry name" value="Sig_recog_particle_rcpt_asu_N"/>
</dbReference>
<feature type="region of interest" description="Disordered" evidence="11">
    <location>
        <begin position="171"/>
        <end position="206"/>
    </location>
</feature>
<keyword evidence="8" id="KW-0675">Receptor</keyword>
<comment type="similarity">
    <text evidence="2">Belongs to the GTP-binding SRP family.</text>
</comment>